<keyword evidence="1" id="KW-0472">Membrane</keyword>
<name>A0A6N2LZD3_SALVM</name>
<organism evidence="2">
    <name type="scientific">Salix viminalis</name>
    <name type="common">Common osier</name>
    <name type="synonym">Basket willow</name>
    <dbReference type="NCBI Taxonomy" id="40686"/>
    <lineage>
        <taxon>Eukaryota</taxon>
        <taxon>Viridiplantae</taxon>
        <taxon>Streptophyta</taxon>
        <taxon>Embryophyta</taxon>
        <taxon>Tracheophyta</taxon>
        <taxon>Spermatophyta</taxon>
        <taxon>Magnoliopsida</taxon>
        <taxon>eudicotyledons</taxon>
        <taxon>Gunneridae</taxon>
        <taxon>Pentapetalae</taxon>
        <taxon>rosids</taxon>
        <taxon>fabids</taxon>
        <taxon>Malpighiales</taxon>
        <taxon>Salicaceae</taxon>
        <taxon>Saliceae</taxon>
        <taxon>Salix</taxon>
    </lineage>
</organism>
<evidence type="ECO:0000313" key="2">
    <source>
        <dbReference type="EMBL" id="VFU40949.1"/>
    </source>
</evidence>
<accession>A0A6N2LZD3</accession>
<keyword evidence="1" id="KW-0812">Transmembrane</keyword>
<proteinExistence type="predicted"/>
<gene>
    <name evidence="2" type="ORF">SVIM_LOCUS238795</name>
</gene>
<evidence type="ECO:0000256" key="1">
    <source>
        <dbReference type="SAM" id="Phobius"/>
    </source>
</evidence>
<sequence length="78" mass="9072">MRRMVCAARISWCVFKRYRIWFDMVDEDARLHEEVYPGKILDSKGWLHYCCTTASTPLILLGWFLASGLRTDQSSVIG</sequence>
<reference evidence="2" key="1">
    <citation type="submission" date="2019-03" db="EMBL/GenBank/DDBJ databases">
        <authorList>
            <person name="Mank J."/>
            <person name="Almeida P."/>
        </authorList>
    </citation>
    <scope>NUCLEOTIDE SEQUENCE</scope>
    <source>
        <strain evidence="2">78183</strain>
    </source>
</reference>
<keyword evidence="1" id="KW-1133">Transmembrane helix</keyword>
<protein>
    <submittedName>
        <fullName evidence="2">Uncharacterized protein</fullName>
    </submittedName>
</protein>
<feature type="transmembrane region" description="Helical" evidence="1">
    <location>
        <begin position="46"/>
        <end position="66"/>
    </location>
</feature>
<dbReference type="AlphaFoldDB" id="A0A6N2LZD3"/>
<dbReference type="EMBL" id="CAADRP010001554">
    <property type="protein sequence ID" value="VFU40949.1"/>
    <property type="molecule type" value="Genomic_DNA"/>
</dbReference>